<evidence type="ECO:0000256" key="1">
    <source>
        <dbReference type="SAM" id="MobiDB-lite"/>
    </source>
</evidence>
<organism evidence="2 3">
    <name type="scientific">Symbiodinium necroappetens</name>
    <dbReference type="NCBI Taxonomy" id="1628268"/>
    <lineage>
        <taxon>Eukaryota</taxon>
        <taxon>Sar</taxon>
        <taxon>Alveolata</taxon>
        <taxon>Dinophyceae</taxon>
        <taxon>Suessiales</taxon>
        <taxon>Symbiodiniaceae</taxon>
        <taxon>Symbiodinium</taxon>
    </lineage>
</organism>
<sequence length="331" mass="35628">EARDFELRQASVATSLPANLTGLANSLTSVAAGADLPQAPPLPADVASGMNSQQASMMANMMQQDIFPQARRQQLSSIRYGSKNLNRPTLQEGHPLCSISESSMMAALTADRHKIENCISMMENAAPSQPPEDGHAGLRMDASTGVGLMPLMPDQACAQQPMMGMATGMACNSLAANYPGGYETAMSLMHGPQESVGERSLQMVPVQDHTFASRHRRNNADNSRTLFVKNSFLHVEDSDDEDDDVNCDGTSSHRSSSMPSSMGRDYEDRPWRQLPSSDMLELLYSLRNKRAEDDGTPTDAVMAPTAMASQLGTAGLLPPSTPVEAQHSVRS</sequence>
<accession>A0A812R9L1</accession>
<evidence type="ECO:0000313" key="2">
    <source>
        <dbReference type="EMBL" id="CAE7429501.1"/>
    </source>
</evidence>
<feature type="non-terminal residue" evidence="2">
    <location>
        <position position="1"/>
    </location>
</feature>
<feature type="compositionally biased region" description="Low complexity" evidence="1">
    <location>
        <begin position="252"/>
        <end position="261"/>
    </location>
</feature>
<keyword evidence="3" id="KW-1185">Reference proteome</keyword>
<feature type="region of interest" description="Disordered" evidence="1">
    <location>
        <begin position="237"/>
        <end position="273"/>
    </location>
</feature>
<evidence type="ECO:0000313" key="3">
    <source>
        <dbReference type="Proteomes" id="UP000601435"/>
    </source>
</evidence>
<dbReference type="EMBL" id="CAJNJA010018709">
    <property type="protein sequence ID" value="CAE7429501.1"/>
    <property type="molecule type" value="Genomic_DNA"/>
</dbReference>
<name>A0A812R9L1_9DINO</name>
<proteinExistence type="predicted"/>
<feature type="region of interest" description="Disordered" evidence="1">
    <location>
        <begin position="290"/>
        <end position="331"/>
    </location>
</feature>
<feature type="compositionally biased region" description="Acidic residues" evidence="1">
    <location>
        <begin position="237"/>
        <end position="246"/>
    </location>
</feature>
<protein>
    <submittedName>
        <fullName evidence="2">Uncharacterized protein</fullName>
    </submittedName>
</protein>
<dbReference type="AlphaFoldDB" id="A0A812R9L1"/>
<reference evidence="2" key="1">
    <citation type="submission" date="2021-02" db="EMBL/GenBank/DDBJ databases">
        <authorList>
            <person name="Dougan E. K."/>
            <person name="Rhodes N."/>
            <person name="Thang M."/>
            <person name="Chan C."/>
        </authorList>
    </citation>
    <scope>NUCLEOTIDE SEQUENCE</scope>
</reference>
<dbReference type="OrthoDB" id="10401137at2759"/>
<dbReference type="Proteomes" id="UP000601435">
    <property type="component" value="Unassembled WGS sequence"/>
</dbReference>
<comment type="caution">
    <text evidence="2">The sequence shown here is derived from an EMBL/GenBank/DDBJ whole genome shotgun (WGS) entry which is preliminary data.</text>
</comment>
<gene>
    <name evidence="2" type="ORF">SNEC2469_LOCUS11789</name>
</gene>